<evidence type="ECO:0000256" key="1">
    <source>
        <dbReference type="SAM" id="Phobius"/>
    </source>
</evidence>
<keyword evidence="3" id="KW-1185">Reference proteome</keyword>
<feature type="transmembrane region" description="Helical" evidence="1">
    <location>
        <begin position="25"/>
        <end position="42"/>
    </location>
</feature>
<name>A0AAD8Y849_9STRA</name>
<evidence type="ECO:0000313" key="3">
    <source>
        <dbReference type="Proteomes" id="UP001224775"/>
    </source>
</evidence>
<sequence length="324" mass="36903">GSHWFAEEGLEKHDSVNRVRGTATAYYHLYYILLIIFTMAQSQFVGNRFLRANVPFWISAIVVSSICSYHLGYNDSNPMEMKVNQKEEEVTTTPTPAAVDISNIDFLTKGEDVFSSTAKSLSPVTDKVTPHSYQIMYGRFLLPYYQQNPSMKMLEIGLGCNMNYGPGASVAVWKKLFPEAELWEAEFDAKCVEKHRNETIYNVLTGDQGDDAVLDSWVQLSGGNFDVVIDDGGHQNCQIWHSFLKLWPTVKPGGLYFIEDLQVGRSPQYRKATTDKCSKDLIVMEKLKEYMDVLIHDDQKQEFVESKIEFIFCQHEACVLGKKK</sequence>
<feature type="transmembrane region" description="Helical" evidence="1">
    <location>
        <begin position="54"/>
        <end position="73"/>
    </location>
</feature>
<gene>
    <name evidence="2" type="ORF">QTG54_008616</name>
</gene>
<evidence type="ECO:0000313" key="2">
    <source>
        <dbReference type="EMBL" id="KAK1740521.1"/>
    </source>
</evidence>
<accession>A0AAD8Y849</accession>
<keyword evidence="1" id="KW-0812">Transmembrane</keyword>
<proteinExistence type="predicted"/>
<dbReference type="Gene3D" id="3.40.50.150">
    <property type="entry name" value="Vaccinia Virus protein VP39"/>
    <property type="match status" value="1"/>
</dbReference>
<dbReference type="SUPFAM" id="SSF53335">
    <property type="entry name" value="S-adenosyl-L-methionine-dependent methyltransferases"/>
    <property type="match status" value="1"/>
</dbReference>
<organism evidence="2 3">
    <name type="scientific">Skeletonema marinoi</name>
    <dbReference type="NCBI Taxonomy" id="267567"/>
    <lineage>
        <taxon>Eukaryota</taxon>
        <taxon>Sar</taxon>
        <taxon>Stramenopiles</taxon>
        <taxon>Ochrophyta</taxon>
        <taxon>Bacillariophyta</taxon>
        <taxon>Coscinodiscophyceae</taxon>
        <taxon>Thalassiosirophycidae</taxon>
        <taxon>Thalassiosirales</taxon>
        <taxon>Skeletonemataceae</taxon>
        <taxon>Skeletonema</taxon>
        <taxon>Skeletonema marinoi-dohrnii complex</taxon>
    </lineage>
</organism>
<dbReference type="Proteomes" id="UP001224775">
    <property type="component" value="Unassembled WGS sequence"/>
</dbReference>
<keyword evidence="1" id="KW-0472">Membrane</keyword>
<reference evidence="2" key="1">
    <citation type="submission" date="2023-06" db="EMBL/GenBank/DDBJ databases">
        <title>Survivors Of The Sea: Transcriptome response of Skeletonema marinoi to long-term dormancy.</title>
        <authorList>
            <person name="Pinder M.I.M."/>
            <person name="Kourtchenko O."/>
            <person name="Robertson E.K."/>
            <person name="Larsson T."/>
            <person name="Maumus F."/>
            <person name="Osuna-Cruz C.M."/>
            <person name="Vancaester E."/>
            <person name="Stenow R."/>
            <person name="Vandepoele K."/>
            <person name="Ploug H."/>
            <person name="Bruchert V."/>
            <person name="Godhe A."/>
            <person name="Topel M."/>
        </authorList>
    </citation>
    <scope>NUCLEOTIDE SEQUENCE</scope>
    <source>
        <strain evidence="2">R05AC</strain>
    </source>
</reference>
<dbReference type="EMBL" id="JATAAI010000015">
    <property type="protein sequence ID" value="KAK1740521.1"/>
    <property type="molecule type" value="Genomic_DNA"/>
</dbReference>
<comment type="caution">
    <text evidence="2">The sequence shown here is derived from an EMBL/GenBank/DDBJ whole genome shotgun (WGS) entry which is preliminary data.</text>
</comment>
<dbReference type="InterPro" id="IPR029063">
    <property type="entry name" value="SAM-dependent_MTases_sf"/>
</dbReference>
<feature type="non-terminal residue" evidence="2">
    <location>
        <position position="1"/>
    </location>
</feature>
<dbReference type="AlphaFoldDB" id="A0AAD8Y849"/>
<protein>
    <submittedName>
        <fullName evidence="2">Uncharacterized protein</fullName>
    </submittedName>
</protein>
<keyword evidence="1" id="KW-1133">Transmembrane helix</keyword>